<dbReference type="PRINTS" id="PR00455">
    <property type="entry name" value="HTHTETR"/>
</dbReference>
<evidence type="ECO:0000313" key="6">
    <source>
        <dbReference type="EMBL" id="QKG72010.1"/>
    </source>
</evidence>
<accession>A0A7D3XBZ5</accession>
<evidence type="ECO:0000256" key="4">
    <source>
        <dbReference type="PROSITE-ProRule" id="PRU00335"/>
    </source>
</evidence>
<reference evidence="6 7" key="1">
    <citation type="submission" date="2020-05" db="EMBL/GenBank/DDBJ databases">
        <title>Erythrobacter mangrovi sp. nov., isolated from rhizosphere soil of mangrove plant (Kandelia candel).</title>
        <authorList>
            <person name="Ye Y.H."/>
        </authorList>
    </citation>
    <scope>NUCLEOTIDE SEQUENCE [LARGE SCALE GENOMIC DNA]</scope>
    <source>
        <strain evidence="6 7">EB310</strain>
    </source>
</reference>
<evidence type="ECO:0000256" key="2">
    <source>
        <dbReference type="ARBA" id="ARBA00023125"/>
    </source>
</evidence>
<feature type="domain" description="HTH tetR-type" evidence="5">
    <location>
        <begin position="16"/>
        <end position="76"/>
    </location>
</feature>
<name>A0A7D3XBZ5_9SPHN</name>
<dbReference type="InterPro" id="IPR050109">
    <property type="entry name" value="HTH-type_TetR-like_transc_reg"/>
</dbReference>
<dbReference type="GO" id="GO:0003700">
    <property type="term" value="F:DNA-binding transcription factor activity"/>
    <property type="evidence" value="ECO:0007669"/>
    <property type="project" value="TreeGrafter"/>
</dbReference>
<dbReference type="InterPro" id="IPR009057">
    <property type="entry name" value="Homeodomain-like_sf"/>
</dbReference>
<organism evidence="6 7">
    <name type="scientific">Erythrobacter mangrovi</name>
    <dbReference type="NCBI Taxonomy" id="2739433"/>
    <lineage>
        <taxon>Bacteria</taxon>
        <taxon>Pseudomonadati</taxon>
        <taxon>Pseudomonadota</taxon>
        <taxon>Alphaproteobacteria</taxon>
        <taxon>Sphingomonadales</taxon>
        <taxon>Erythrobacteraceae</taxon>
        <taxon>Erythrobacter/Porphyrobacter group</taxon>
        <taxon>Erythrobacter</taxon>
    </lineage>
</organism>
<dbReference type="AlphaFoldDB" id="A0A7D3XBZ5"/>
<dbReference type="Pfam" id="PF00440">
    <property type="entry name" value="TetR_N"/>
    <property type="match status" value="1"/>
</dbReference>
<feature type="DNA-binding region" description="H-T-H motif" evidence="4">
    <location>
        <begin position="39"/>
        <end position="58"/>
    </location>
</feature>
<dbReference type="Gene3D" id="1.10.357.10">
    <property type="entry name" value="Tetracycline Repressor, domain 2"/>
    <property type="match status" value="1"/>
</dbReference>
<dbReference type="RefSeq" id="WP_173215071.1">
    <property type="nucleotide sequence ID" value="NZ_CP053921.1"/>
</dbReference>
<protein>
    <submittedName>
        <fullName evidence="6">TetR/AcrR family transcriptional regulator</fullName>
    </submittedName>
</protein>
<gene>
    <name evidence="6" type="ORF">HQR01_11885</name>
</gene>
<dbReference type="KEGG" id="emv:HQR01_11885"/>
<evidence type="ECO:0000256" key="3">
    <source>
        <dbReference type="ARBA" id="ARBA00023163"/>
    </source>
</evidence>
<keyword evidence="2 4" id="KW-0238">DNA-binding</keyword>
<evidence type="ECO:0000256" key="1">
    <source>
        <dbReference type="ARBA" id="ARBA00023015"/>
    </source>
</evidence>
<keyword evidence="7" id="KW-1185">Reference proteome</keyword>
<keyword evidence="3" id="KW-0804">Transcription</keyword>
<keyword evidence="1" id="KW-0805">Transcription regulation</keyword>
<sequence>MATRRTQSKKTQQRTLDTRAAIMGAGAQLFATRGYAQTGVRDIAEAADCNQALVAYHFGSKGGLYDALLEDAVERARVIAAQGIDDDRPIRALVRTFARAIGSTPHFVPMLLREYMDPERMLNPQTSRTLLGMMALTRGVLAALPEGSPARDWDPQVVHLAIVGPLILFLVATPVRERVMHEVDVGVSTPTLDEFADGLSTIMEHALQKN</sequence>
<dbReference type="PANTHER" id="PTHR30055:SF234">
    <property type="entry name" value="HTH-TYPE TRANSCRIPTIONAL REGULATOR BETI"/>
    <property type="match status" value="1"/>
</dbReference>
<dbReference type="InterPro" id="IPR001647">
    <property type="entry name" value="HTH_TetR"/>
</dbReference>
<proteinExistence type="predicted"/>
<dbReference type="EMBL" id="CP053921">
    <property type="protein sequence ID" value="QKG72010.1"/>
    <property type="molecule type" value="Genomic_DNA"/>
</dbReference>
<evidence type="ECO:0000313" key="7">
    <source>
        <dbReference type="Proteomes" id="UP000504693"/>
    </source>
</evidence>
<dbReference type="GO" id="GO:0000976">
    <property type="term" value="F:transcription cis-regulatory region binding"/>
    <property type="evidence" value="ECO:0007669"/>
    <property type="project" value="TreeGrafter"/>
</dbReference>
<dbReference type="SUPFAM" id="SSF46689">
    <property type="entry name" value="Homeodomain-like"/>
    <property type="match status" value="1"/>
</dbReference>
<evidence type="ECO:0000259" key="5">
    <source>
        <dbReference type="PROSITE" id="PS50977"/>
    </source>
</evidence>
<dbReference type="PANTHER" id="PTHR30055">
    <property type="entry name" value="HTH-TYPE TRANSCRIPTIONAL REGULATOR RUTR"/>
    <property type="match status" value="1"/>
</dbReference>
<dbReference type="PROSITE" id="PS50977">
    <property type="entry name" value="HTH_TETR_2"/>
    <property type="match status" value="1"/>
</dbReference>
<dbReference type="Proteomes" id="UP000504693">
    <property type="component" value="Chromosome"/>
</dbReference>